<feature type="region of interest" description="Disordered" evidence="1">
    <location>
        <begin position="76"/>
        <end position="101"/>
    </location>
</feature>
<name>A0AAX4IQ38_9PEZI</name>
<evidence type="ECO:0000313" key="2">
    <source>
        <dbReference type="EMBL" id="WQF84999.1"/>
    </source>
</evidence>
<reference evidence="3" key="1">
    <citation type="journal article" date="2023" name="bioRxiv">
        <title>Complete genome of the Medicago anthracnose fungus, Colletotrichum destructivum, reveals a mini-chromosome-like region within a core chromosome.</title>
        <authorList>
            <person name="Lapalu N."/>
            <person name="Simon A."/>
            <person name="Lu A."/>
            <person name="Plaumann P.-L."/>
            <person name="Amselem J."/>
            <person name="Pigne S."/>
            <person name="Auger A."/>
            <person name="Koch C."/>
            <person name="Dallery J.-F."/>
            <person name="O'Connell R.J."/>
        </authorList>
    </citation>
    <scope>NUCLEOTIDE SEQUENCE [LARGE SCALE GENOMIC DNA]</scope>
    <source>
        <strain evidence="3">CBS 520.97</strain>
    </source>
</reference>
<evidence type="ECO:0000313" key="3">
    <source>
        <dbReference type="Proteomes" id="UP001322277"/>
    </source>
</evidence>
<dbReference type="RefSeq" id="XP_062782222.1">
    <property type="nucleotide sequence ID" value="XM_062926171.1"/>
</dbReference>
<keyword evidence="3" id="KW-1185">Reference proteome</keyword>
<dbReference type="GeneID" id="87946515"/>
<dbReference type="AlphaFoldDB" id="A0AAX4IQ38"/>
<sequence length="101" mass="11259">MTENSLQQLAVAPRRVETSGCQTLPDAETQLSKFCPQGPTHFTPPNPNRRKSTAREEAHYIKSLTTFPTFARSPKALLHPLPSTSSPSSTPRDAQQIRFRL</sequence>
<accession>A0AAX4IQ38</accession>
<dbReference type="EMBL" id="CP137310">
    <property type="protein sequence ID" value="WQF84999.1"/>
    <property type="molecule type" value="Genomic_DNA"/>
</dbReference>
<gene>
    <name evidence="2" type="ORF">CDEST_10013</name>
</gene>
<feature type="compositionally biased region" description="Low complexity" evidence="1">
    <location>
        <begin position="82"/>
        <end position="91"/>
    </location>
</feature>
<feature type="region of interest" description="Disordered" evidence="1">
    <location>
        <begin position="31"/>
        <end position="51"/>
    </location>
</feature>
<proteinExistence type="predicted"/>
<protein>
    <submittedName>
        <fullName evidence="2">Uncharacterized protein</fullName>
    </submittedName>
</protein>
<dbReference type="Proteomes" id="UP001322277">
    <property type="component" value="Chromosome 6"/>
</dbReference>
<evidence type="ECO:0000256" key="1">
    <source>
        <dbReference type="SAM" id="MobiDB-lite"/>
    </source>
</evidence>
<dbReference type="KEGG" id="cdet:87946515"/>
<organism evidence="2 3">
    <name type="scientific">Colletotrichum destructivum</name>
    <dbReference type="NCBI Taxonomy" id="34406"/>
    <lineage>
        <taxon>Eukaryota</taxon>
        <taxon>Fungi</taxon>
        <taxon>Dikarya</taxon>
        <taxon>Ascomycota</taxon>
        <taxon>Pezizomycotina</taxon>
        <taxon>Sordariomycetes</taxon>
        <taxon>Hypocreomycetidae</taxon>
        <taxon>Glomerellales</taxon>
        <taxon>Glomerellaceae</taxon>
        <taxon>Colletotrichum</taxon>
        <taxon>Colletotrichum destructivum species complex</taxon>
    </lineage>
</organism>